<dbReference type="eggNOG" id="KOG0646">
    <property type="taxonomic scope" value="Eukaryota"/>
</dbReference>
<dbReference type="PANTHER" id="PTHR18763">
    <property type="entry name" value="WD-REPEAT PROTEIN 18"/>
    <property type="match status" value="1"/>
</dbReference>
<dbReference type="GO" id="GO:0006364">
    <property type="term" value="P:rRNA processing"/>
    <property type="evidence" value="ECO:0007669"/>
    <property type="project" value="TreeGrafter"/>
</dbReference>
<dbReference type="InterPro" id="IPR001680">
    <property type="entry name" value="WD40_rpt"/>
</dbReference>
<dbReference type="InterPro" id="IPR019775">
    <property type="entry name" value="WD40_repeat_CS"/>
</dbReference>
<dbReference type="InterPro" id="IPR015943">
    <property type="entry name" value="WD40/YVTN_repeat-like_dom_sf"/>
</dbReference>
<dbReference type="Gene3D" id="2.130.10.10">
    <property type="entry name" value="YVTN repeat-like/Quinoprotein amine dehydrogenase"/>
    <property type="match status" value="2"/>
</dbReference>
<organism evidence="4">
    <name type="scientific">Oryza brachyantha</name>
    <name type="common">malo sina</name>
    <dbReference type="NCBI Taxonomy" id="4533"/>
    <lineage>
        <taxon>Eukaryota</taxon>
        <taxon>Viridiplantae</taxon>
        <taxon>Streptophyta</taxon>
        <taxon>Embryophyta</taxon>
        <taxon>Tracheophyta</taxon>
        <taxon>Spermatophyta</taxon>
        <taxon>Magnoliopsida</taxon>
        <taxon>Liliopsida</taxon>
        <taxon>Poales</taxon>
        <taxon>Poaceae</taxon>
        <taxon>BOP clade</taxon>
        <taxon>Oryzoideae</taxon>
        <taxon>Oryzeae</taxon>
        <taxon>Oryzinae</taxon>
        <taxon>Oryza</taxon>
    </lineage>
</organism>
<keyword evidence="1 3" id="KW-0853">WD repeat</keyword>
<protein>
    <submittedName>
        <fullName evidence="4">Uncharacterized protein</fullName>
    </submittedName>
</protein>
<evidence type="ECO:0000256" key="1">
    <source>
        <dbReference type="ARBA" id="ARBA00022574"/>
    </source>
</evidence>
<evidence type="ECO:0000256" key="3">
    <source>
        <dbReference type="PROSITE-ProRule" id="PRU00221"/>
    </source>
</evidence>
<dbReference type="InterPro" id="IPR036322">
    <property type="entry name" value="WD40_repeat_dom_sf"/>
</dbReference>
<dbReference type="PROSITE" id="PS00678">
    <property type="entry name" value="WD_REPEATS_1"/>
    <property type="match status" value="1"/>
</dbReference>
<dbReference type="HOGENOM" id="CLU_029749_3_1_1"/>
<dbReference type="GO" id="GO:0006261">
    <property type="term" value="P:DNA-templated DNA replication"/>
    <property type="evidence" value="ECO:0007669"/>
    <property type="project" value="TreeGrafter"/>
</dbReference>
<feature type="repeat" description="WD" evidence="3">
    <location>
        <begin position="344"/>
        <end position="385"/>
    </location>
</feature>
<dbReference type="Pfam" id="PF00400">
    <property type="entry name" value="WD40"/>
    <property type="match status" value="2"/>
</dbReference>
<keyword evidence="2" id="KW-0677">Repeat</keyword>
<dbReference type="AlphaFoldDB" id="J3M5S7"/>
<dbReference type="PROSITE" id="PS50082">
    <property type="entry name" value="WD_REPEATS_2"/>
    <property type="match status" value="2"/>
</dbReference>
<dbReference type="GO" id="GO:0120330">
    <property type="term" value="C:rixosome complex"/>
    <property type="evidence" value="ECO:0007669"/>
    <property type="project" value="TreeGrafter"/>
</dbReference>
<dbReference type="Proteomes" id="UP000006038">
    <property type="component" value="Chromosome 5"/>
</dbReference>
<dbReference type="InterPro" id="IPR045227">
    <property type="entry name" value="WDR18/Ipi3/RID3"/>
</dbReference>
<dbReference type="SMART" id="SM00320">
    <property type="entry name" value="WD40"/>
    <property type="match status" value="5"/>
</dbReference>
<dbReference type="GO" id="GO:0005656">
    <property type="term" value="C:nuclear pre-replicative complex"/>
    <property type="evidence" value="ECO:0007669"/>
    <property type="project" value="TreeGrafter"/>
</dbReference>
<keyword evidence="5" id="KW-1185">Reference proteome</keyword>
<name>J3M5S7_ORYBR</name>
<evidence type="ECO:0000313" key="5">
    <source>
        <dbReference type="Proteomes" id="UP000006038"/>
    </source>
</evidence>
<dbReference type="SUPFAM" id="SSF50978">
    <property type="entry name" value="WD40 repeat-like"/>
    <property type="match status" value="1"/>
</dbReference>
<proteinExistence type="predicted"/>
<dbReference type="PANTHER" id="PTHR18763:SF4">
    <property type="entry name" value="PROTEIN ROOT INITIATION DEFECTIVE 3-LIKE"/>
    <property type="match status" value="1"/>
</dbReference>
<evidence type="ECO:0000256" key="2">
    <source>
        <dbReference type="ARBA" id="ARBA00022737"/>
    </source>
</evidence>
<sequence>MGGEKEAVLAVCASDAGGVVYDINTGEKIVCIQDCVAPPHGLAFVDGFLLAASRTDKDQPIFGSAIYFWAPTKRKVKLIQYRQFHVFQFYSGIICQIKDSLLIFIYNNVSPQATEDVPEDSKVNFSMKNKNELLLPYGLKGIKEVQKSYVAEAIEPIACSKDGVFLVGGARSGHAYIWEIASGALLKRWRGHKTAISCLAFSQDTSLLISGSIDGTVCTWSMISLFQAEEPRPIEGTEIYLNFYNVKQNEHKASITGILTLLRSPCPILITSSLDGNCKVTELMSGILVQTISLSSSVTTIAVDPLEQFLLCGAGDAGIYVTVLNEIGTKNSRLTLSEDNCQILSGHRAPISALAFSSEGPRLVSGSQDRVILIWDTRTWQVIRKIENKMGGHITNLLVIPKGAISTVHQGRNSLAVKFPKLDKICKPTNETMTFLRPSQFSDNPVSFQSSNLLAEQILDLEEKRTPEAVEMIIAMNTRDKVKNQTIAKELVNMNMLVQGQVFDVMDAGADED</sequence>
<dbReference type="PROSITE" id="PS50294">
    <property type="entry name" value="WD_REPEATS_REGION"/>
    <property type="match status" value="2"/>
</dbReference>
<feature type="repeat" description="WD" evidence="3">
    <location>
        <begin position="189"/>
        <end position="222"/>
    </location>
</feature>
<accession>J3M5S7</accession>
<evidence type="ECO:0000313" key="4">
    <source>
        <dbReference type="EnsemblPlants" id="OB05G19510.1"/>
    </source>
</evidence>
<reference evidence="4" key="2">
    <citation type="submission" date="2013-04" db="UniProtKB">
        <authorList>
            <consortium name="EnsemblPlants"/>
        </authorList>
    </citation>
    <scope>IDENTIFICATION</scope>
</reference>
<dbReference type="EnsemblPlants" id="OB05G19510.1">
    <property type="protein sequence ID" value="OB05G19510.1"/>
    <property type="gene ID" value="OB05G19510"/>
</dbReference>
<dbReference type="OMA" id="RYKGGGC"/>
<dbReference type="STRING" id="4533.J3M5S7"/>
<reference evidence="4" key="1">
    <citation type="journal article" date="2013" name="Nat. Commun.">
        <title>Whole-genome sequencing of Oryza brachyantha reveals mechanisms underlying Oryza genome evolution.</title>
        <authorList>
            <person name="Chen J."/>
            <person name="Huang Q."/>
            <person name="Gao D."/>
            <person name="Wang J."/>
            <person name="Lang Y."/>
            <person name="Liu T."/>
            <person name="Li B."/>
            <person name="Bai Z."/>
            <person name="Luis Goicoechea J."/>
            <person name="Liang C."/>
            <person name="Chen C."/>
            <person name="Zhang W."/>
            <person name="Sun S."/>
            <person name="Liao Y."/>
            <person name="Zhang X."/>
            <person name="Yang L."/>
            <person name="Song C."/>
            <person name="Wang M."/>
            <person name="Shi J."/>
            <person name="Liu G."/>
            <person name="Liu J."/>
            <person name="Zhou H."/>
            <person name="Zhou W."/>
            <person name="Yu Q."/>
            <person name="An N."/>
            <person name="Chen Y."/>
            <person name="Cai Q."/>
            <person name="Wang B."/>
            <person name="Liu B."/>
            <person name="Min J."/>
            <person name="Huang Y."/>
            <person name="Wu H."/>
            <person name="Li Z."/>
            <person name="Zhang Y."/>
            <person name="Yin Y."/>
            <person name="Song W."/>
            <person name="Jiang J."/>
            <person name="Jackson S.A."/>
            <person name="Wing R.A."/>
            <person name="Wang J."/>
            <person name="Chen M."/>
        </authorList>
    </citation>
    <scope>NUCLEOTIDE SEQUENCE [LARGE SCALE GENOMIC DNA]</scope>
    <source>
        <strain evidence="4">cv. IRGC 101232</strain>
    </source>
</reference>
<dbReference type="Gramene" id="OB05G19510.1">
    <property type="protein sequence ID" value="OB05G19510.1"/>
    <property type="gene ID" value="OB05G19510"/>
</dbReference>